<accession>A0A165SUI5</accession>
<name>A0A165SUI5_9AGAM</name>
<feature type="compositionally biased region" description="Polar residues" evidence="1">
    <location>
        <begin position="1"/>
        <end position="23"/>
    </location>
</feature>
<gene>
    <name evidence="2" type="ORF">NEOLEDRAFT_1178163</name>
</gene>
<sequence>MSVPTTPSSDPEESASVTQSTAAGPSLEEAAPTDTSIIGSVETTCSILDGLLRDMPTQPTDKVDLPIAANEPEIKTPSVPTSSEPEAPPGPAEYRPRAPIKKPVTGGKPKPKPK</sequence>
<evidence type="ECO:0000313" key="2">
    <source>
        <dbReference type="EMBL" id="KZT25699.1"/>
    </source>
</evidence>
<keyword evidence="3" id="KW-1185">Reference proteome</keyword>
<proteinExistence type="predicted"/>
<reference evidence="2 3" key="1">
    <citation type="journal article" date="2016" name="Mol. Biol. Evol.">
        <title>Comparative Genomics of Early-Diverging Mushroom-Forming Fungi Provides Insights into the Origins of Lignocellulose Decay Capabilities.</title>
        <authorList>
            <person name="Nagy L.G."/>
            <person name="Riley R."/>
            <person name="Tritt A."/>
            <person name="Adam C."/>
            <person name="Daum C."/>
            <person name="Floudas D."/>
            <person name="Sun H."/>
            <person name="Yadav J.S."/>
            <person name="Pangilinan J."/>
            <person name="Larsson K.H."/>
            <person name="Matsuura K."/>
            <person name="Barry K."/>
            <person name="Labutti K."/>
            <person name="Kuo R."/>
            <person name="Ohm R.A."/>
            <person name="Bhattacharya S.S."/>
            <person name="Shirouzu T."/>
            <person name="Yoshinaga Y."/>
            <person name="Martin F.M."/>
            <person name="Grigoriev I.V."/>
            <person name="Hibbett D.S."/>
        </authorList>
    </citation>
    <scope>NUCLEOTIDE SEQUENCE [LARGE SCALE GENOMIC DNA]</scope>
    <source>
        <strain evidence="2 3">HHB14362 ss-1</strain>
    </source>
</reference>
<evidence type="ECO:0000313" key="3">
    <source>
        <dbReference type="Proteomes" id="UP000076761"/>
    </source>
</evidence>
<dbReference type="AlphaFoldDB" id="A0A165SUI5"/>
<evidence type="ECO:0000256" key="1">
    <source>
        <dbReference type="SAM" id="MobiDB-lite"/>
    </source>
</evidence>
<organism evidence="2 3">
    <name type="scientific">Neolentinus lepideus HHB14362 ss-1</name>
    <dbReference type="NCBI Taxonomy" id="1314782"/>
    <lineage>
        <taxon>Eukaryota</taxon>
        <taxon>Fungi</taxon>
        <taxon>Dikarya</taxon>
        <taxon>Basidiomycota</taxon>
        <taxon>Agaricomycotina</taxon>
        <taxon>Agaricomycetes</taxon>
        <taxon>Gloeophyllales</taxon>
        <taxon>Gloeophyllaceae</taxon>
        <taxon>Neolentinus</taxon>
    </lineage>
</organism>
<dbReference type="Proteomes" id="UP000076761">
    <property type="component" value="Unassembled WGS sequence"/>
</dbReference>
<feature type="region of interest" description="Disordered" evidence="1">
    <location>
        <begin position="1"/>
        <end position="38"/>
    </location>
</feature>
<dbReference type="EMBL" id="KV425570">
    <property type="protein sequence ID" value="KZT25699.1"/>
    <property type="molecule type" value="Genomic_DNA"/>
</dbReference>
<dbReference type="InParanoid" id="A0A165SUI5"/>
<feature type="region of interest" description="Disordered" evidence="1">
    <location>
        <begin position="52"/>
        <end position="114"/>
    </location>
</feature>
<protein>
    <submittedName>
        <fullName evidence="2">Uncharacterized protein</fullName>
    </submittedName>
</protein>